<sequence>MPYLGRSGNEPIDLTGSDNEDDLPQPGAKRARVNGVDNSFIPQLPTREDHLLATRANPNQVLFPNFQPLSQPLAIQPQWISQSTPAPFQGRAWSSQPTHIQLSQQLAALNRAQMRSTPSSLPSHVISAPPQTQFGQNPPHIIDLTRESPMSRSPSIQPMQPTSAPNQTLVLDDNLPPTTTILIGQITVSALVLNPVPYIQQQTPGANSQYSNSMDYVPVKLRPANEKPDAHDILVFTPAQSRNGSLIAPESFAVVESKVSVKLQPLMNKRALKLEGMMRTVQSGSNVCFSDPYVFPSYLLNKVLVNPMVILVLTAKGNVSQIAE</sequence>
<proteinExistence type="predicted"/>
<dbReference type="Proteomes" id="UP000789525">
    <property type="component" value="Unassembled WGS sequence"/>
</dbReference>
<protein>
    <submittedName>
        <fullName evidence="1">17033_t:CDS:1</fullName>
    </submittedName>
</protein>
<accession>A0ACA9NFM5</accession>
<keyword evidence="2" id="KW-1185">Reference proteome</keyword>
<dbReference type="EMBL" id="CAJVPT010020340">
    <property type="protein sequence ID" value="CAG8647412.1"/>
    <property type="molecule type" value="Genomic_DNA"/>
</dbReference>
<gene>
    <name evidence="1" type="ORF">ACOLOM_LOCUS8139</name>
</gene>
<evidence type="ECO:0000313" key="1">
    <source>
        <dbReference type="EMBL" id="CAG8647412.1"/>
    </source>
</evidence>
<evidence type="ECO:0000313" key="2">
    <source>
        <dbReference type="Proteomes" id="UP000789525"/>
    </source>
</evidence>
<comment type="caution">
    <text evidence="1">The sequence shown here is derived from an EMBL/GenBank/DDBJ whole genome shotgun (WGS) entry which is preliminary data.</text>
</comment>
<feature type="non-terminal residue" evidence="1">
    <location>
        <position position="324"/>
    </location>
</feature>
<name>A0ACA9NFM5_9GLOM</name>
<organism evidence="1 2">
    <name type="scientific">Acaulospora colombiana</name>
    <dbReference type="NCBI Taxonomy" id="27376"/>
    <lineage>
        <taxon>Eukaryota</taxon>
        <taxon>Fungi</taxon>
        <taxon>Fungi incertae sedis</taxon>
        <taxon>Mucoromycota</taxon>
        <taxon>Glomeromycotina</taxon>
        <taxon>Glomeromycetes</taxon>
        <taxon>Diversisporales</taxon>
        <taxon>Acaulosporaceae</taxon>
        <taxon>Acaulospora</taxon>
    </lineage>
</organism>
<reference evidence="1" key="1">
    <citation type="submission" date="2021-06" db="EMBL/GenBank/DDBJ databases">
        <authorList>
            <person name="Kallberg Y."/>
            <person name="Tangrot J."/>
            <person name="Rosling A."/>
        </authorList>
    </citation>
    <scope>NUCLEOTIDE SEQUENCE</scope>
    <source>
        <strain evidence="1">CL356</strain>
    </source>
</reference>